<keyword evidence="5" id="KW-0732">Signal</keyword>
<dbReference type="InterPro" id="IPR018247">
    <property type="entry name" value="EF_Hand_1_Ca_BS"/>
</dbReference>
<dbReference type="AlphaFoldDB" id="A0A3A8NRP4"/>
<feature type="chain" id="PRO_5017332125" evidence="5">
    <location>
        <begin position="33"/>
        <end position="826"/>
    </location>
</feature>
<protein>
    <submittedName>
        <fullName evidence="7">Peptidase S8</fullName>
    </submittedName>
</protein>
<comment type="similarity">
    <text evidence="1">Belongs to the peptidase S8 family.</text>
</comment>
<dbReference type="PANTHER" id="PTHR43399:SF4">
    <property type="entry name" value="CELL WALL-ASSOCIATED PROTEASE"/>
    <property type="match status" value="1"/>
</dbReference>
<accession>A0A3A8NRP4</accession>
<evidence type="ECO:0000256" key="3">
    <source>
        <dbReference type="ARBA" id="ARBA00022801"/>
    </source>
</evidence>
<dbReference type="PROSITE" id="PS00018">
    <property type="entry name" value="EF_HAND_1"/>
    <property type="match status" value="1"/>
</dbReference>
<dbReference type="Pfam" id="PF00082">
    <property type="entry name" value="Peptidase_S8"/>
    <property type="match status" value="1"/>
</dbReference>
<dbReference type="InterPro" id="IPR008979">
    <property type="entry name" value="Galactose-bd-like_sf"/>
</dbReference>
<proteinExistence type="inferred from homology"/>
<gene>
    <name evidence="7" type="ORF">D7X12_04695</name>
</gene>
<dbReference type="SUPFAM" id="SSF52743">
    <property type="entry name" value="Subtilisin-like"/>
    <property type="match status" value="1"/>
</dbReference>
<feature type="domain" description="Peptidase S8/S53" evidence="6">
    <location>
        <begin position="464"/>
        <end position="620"/>
    </location>
</feature>
<evidence type="ECO:0000256" key="2">
    <source>
        <dbReference type="ARBA" id="ARBA00022670"/>
    </source>
</evidence>
<dbReference type="Proteomes" id="UP000273405">
    <property type="component" value="Unassembled WGS sequence"/>
</dbReference>
<evidence type="ECO:0000259" key="6">
    <source>
        <dbReference type="Pfam" id="PF00082"/>
    </source>
</evidence>
<dbReference type="InterPro" id="IPR051048">
    <property type="entry name" value="Peptidase_S8/S53_subtilisin"/>
</dbReference>
<dbReference type="InterPro" id="IPR036852">
    <property type="entry name" value="Peptidase_S8/S53_dom_sf"/>
</dbReference>
<dbReference type="GO" id="GO:0004252">
    <property type="term" value="F:serine-type endopeptidase activity"/>
    <property type="evidence" value="ECO:0007669"/>
    <property type="project" value="InterPro"/>
</dbReference>
<evidence type="ECO:0000313" key="7">
    <source>
        <dbReference type="EMBL" id="RKH46763.1"/>
    </source>
</evidence>
<evidence type="ECO:0000256" key="4">
    <source>
        <dbReference type="ARBA" id="ARBA00022825"/>
    </source>
</evidence>
<dbReference type="InterPro" id="IPR036439">
    <property type="entry name" value="Dockerin_dom_sf"/>
</dbReference>
<evidence type="ECO:0000313" key="8">
    <source>
        <dbReference type="Proteomes" id="UP000273405"/>
    </source>
</evidence>
<dbReference type="InterPro" id="IPR000209">
    <property type="entry name" value="Peptidase_S8/S53_dom"/>
</dbReference>
<dbReference type="GO" id="GO:0006508">
    <property type="term" value="P:proteolysis"/>
    <property type="evidence" value="ECO:0007669"/>
    <property type="project" value="UniProtKB-KW"/>
</dbReference>
<dbReference type="Gene3D" id="1.10.1330.10">
    <property type="entry name" value="Dockerin domain"/>
    <property type="match status" value="1"/>
</dbReference>
<feature type="signal peptide" evidence="5">
    <location>
        <begin position="1"/>
        <end position="32"/>
    </location>
</feature>
<dbReference type="PANTHER" id="PTHR43399">
    <property type="entry name" value="SUBTILISIN-RELATED"/>
    <property type="match status" value="1"/>
</dbReference>
<sequence>MRTSSSWRVKSWRPLSALALGCALLPPLSAMAAPASGGTPPPGTSREAALPPAKLVIERAPGLTSGAGRSSLVTASGLVFHRTVRPVSSLRTVTVPGPAVQLHVWREQQPDGTRQDFMAYTRGGTELLGRVRETQYRVRLEGAGFDPLQGGQSQTGNLLAADAGNTLHLVQFLGTPLPGFHEAVEREGGKVLRFLTDHTFLVEMDGDTHKRVADLPYVRWVGPYHPEYRLEPVLRDALLGRAARLPDTQRYSLMLGERGAARQDAVVKRVRAVGGRVDLVEPGGLRVEATLTHEQLAQVVRANEVQFVDRWGGPGEVDMDIVRELGGANALQSLKGWTGQGVRGEIFDTELRTTHQEWATPPIIHSTGTTGSLHGTSCYSNNFARGVDPAARGMIPSGQGIFFLYSESTQFGGAKSRYDINQELINPAGPYRAVFQTSSVGSALTTSYTTVSAEVDDYLFRHPILSTQSQSNAGSRQSRPQAWAKNIVSVGAFQHLNTLSRADDRWGFSGSIGPAQDGRIKPDLSYFYDSIRSASGGSNTSYTEFGGTSSATPQTAGHFGLLFQMWHQGVWAGYGNKADVFTSRPQMATAKALMISHAHRYNWSVGGANADIDRNKQGWGNPDVKRLLDRAAVTSIIDETDVVTPLGVRTYSVKVASGQTELNVTLAYTDPMGTVGAAQARINDLSLRVTDPAGTVYWGNNGLSAGNFSTPGGTSNKVDTVENVFLANPAAGLWKVEVLGDEVIQDNHLETAAVDADYGLVVNGGTLLVGDVSGNGCINEEDLNLVTASIGQLVPPGNPAYDLDVSGRIDIYDRNIILQNYGKGCP</sequence>
<dbReference type="RefSeq" id="WP_120624067.1">
    <property type="nucleotide sequence ID" value="NZ_RAWG01000018.1"/>
</dbReference>
<evidence type="ECO:0000256" key="5">
    <source>
        <dbReference type="SAM" id="SignalP"/>
    </source>
</evidence>
<evidence type="ECO:0000256" key="1">
    <source>
        <dbReference type="ARBA" id="ARBA00011073"/>
    </source>
</evidence>
<name>A0A3A8NRP4_9BACT</name>
<dbReference type="Gene3D" id="2.60.120.380">
    <property type="match status" value="1"/>
</dbReference>
<dbReference type="Gene3D" id="3.40.50.200">
    <property type="entry name" value="Peptidase S8/S53 domain"/>
    <property type="match status" value="1"/>
</dbReference>
<dbReference type="SUPFAM" id="SSF49785">
    <property type="entry name" value="Galactose-binding domain-like"/>
    <property type="match status" value="1"/>
</dbReference>
<dbReference type="SUPFAM" id="SSF63446">
    <property type="entry name" value="Type I dockerin domain"/>
    <property type="match status" value="1"/>
</dbReference>
<keyword evidence="4" id="KW-0720">Serine protease</keyword>
<reference evidence="8" key="1">
    <citation type="submission" date="2018-09" db="EMBL/GenBank/DDBJ databases">
        <authorList>
            <person name="Livingstone P.G."/>
            <person name="Whitworth D.E."/>
        </authorList>
    </citation>
    <scope>NUCLEOTIDE SEQUENCE [LARGE SCALE GENOMIC DNA]</scope>
    <source>
        <strain evidence="8">CA040B</strain>
    </source>
</reference>
<dbReference type="InterPro" id="IPR023828">
    <property type="entry name" value="Peptidase_S8_Ser-AS"/>
</dbReference>
<keyword evidence="3" id="KW-0378">Hydrolase</keyword>
<keyword evidence="8" id="KW-1185">Reference proteome</keyword>
<organism evidence="7 8">
    <name type="scientific">Corallococcus sicarius</name>
    <dbReference type="NCBI Taxonomy" id="2316726"/>
    <lineage>
        <taxon>Bacteria</taxon>
        <taxon>Pseudomonadati</taxon>
        <taxon>Myxococcota</taxon>
        <taxon>Myxococcia</taxon>
        <taxon>Myxococcales</taxon>
        <taxon>Cystobacterineae</taxon>
        <taxon>Myxococcaceae</taxon>
        <taxon>Corallococcus</taxon>
    </lineage>
</organism>
<dbReference type="EMBL" id="RAWG01000018">
    <property type="protein sequence ID" value="RKH46763.1"/>
    <property type="molecule type" value="Genomic_DNA"/>
</dbReference>
<dbReference type="GO" id="GO:0000272">
    <property type="term" value="P:polysaccharide catabolic process"/>
    <property type="evidence" value="ECO:0007669"/>
    <property type="project" value="InterPro"/>
</dbReference>
<keyword evidence="2" id="KW-0645">Protease</keyword>
<comment type="caution">
    <text evidence="7">The sequence shown here is derived from an EMBL/GenBank/DDBJ whole genome shotgun (WGS) entry which is preliminary data.</text>
</comment>
<dbReference type="OrthoDB" id="900053at2"/>
<dbReference type="PROSITE" id="PS00138">
    <property type="entry name" value="SUBTILASE_SER"/>
    <property type="match status" value="1"/>
</dbReference>